<dbReference type="PANTHER" id="PTHR23220:SF134">
    <property type="entry name" value="INTEGRIN ALPHA-2 DOMAIN-CONTAINING PROTEIN"/>
    <property type="match status" value="1"/>
</dbReference>
<feature type="domain" description="Integrin alpha second immunoglobulin-like" evidence="16">
    <location>
        <begin position="668"/>
        <end position="812"/>
    </location>
</feature>
<name>A0ABM1ET27_PRICU</name>
<dbReference type="InterPro" id="IPR013517">
    <property type="entry name" value="FG-GAP"/>
</dbReference>
<keyword evidence="3 13" id="KW-0812">Transmembrane</keyword>
<dbReference type="Gene3D" id="1.20.5.930">
    <property type="entry name" value="Bicelle-embedded integrin alpha(iib) transmembrane segment"/>
    <property type="match status" value="1"/>
</dbReference>
<dbReference type="SUPFAM" id="SSF69179">
    <property type="entry name" value="Integrin domains"/>
    <property type="match status" value="3"/>
</dbReference>
<dbReference type="InterPro" id="IPR032695">
    <property type="entry name" value="Integrin_dom_sf"/>
</dbReference>
<evidence type="ECO:0000256" key="7">
    <source>
        <dbReference type="ARBA" id="ARBA00022989"/>
    </source>
</evidence>
<keyword evidence="10 13" id="KW-0675">Receptor</keyword>
<dbReference type="PANTHER" id="PTHR23220">
    <property type="entry name" value="INTEGRIN ALPHA"/>
    <property type="match status" value="1"/>
</dbReference>
<evidence type="ECO:0000256" key="13">
    <source>
        <dbReference type="RuleBase" id="RU003762"/>
    </source>
</evidence>
<dbReference type="Pfam" id="PF20805">
    <property type="entry name" value="Integrin_A_Ig_2"/>
    <property type="match status" value="1"/>
</dbReference>
<dbReference type="Pfam" id="PF08441">
    <property type="entry name" value="Integrin_A_Ig_1"/>
    <property type="match status" value="1"/>
</dbReference>
<dbReference type="InterPro" id="IPR013519">
    <property type="entry name" value="Int_alpha_beta-p"/>
</dbReference>
<dbReference type="SUPFAM" id="SSF69318">
    <property type="entry name" value="Integrin alpha N-terminal domain"/>
    <property type="match status" value="1"/>
</dbReference>
<evidence type="ECO:0000256" key="11">
    <source>
        <dbReference type="ARBA" id="ARBA00023180"/>
    </source>
</evidence>
<dbReference type="Gene3D" id="2.60.40.1510">
    <property type="entry name" value="ntegrin, alpha v. Chain A, domain 3"/>
    <property type="match status" value="1"/>
</dbReference>
<evidence type="ECO:0000259" key="17">
    <source>
        <dbReference type="Pfam" id="PF20806"/>
    </source>
</evidence>
<dbReference type="Gene3D" id="2.60.40.1460">
    <property type="entry name" value="Integrin domains. Chain A, domain 2"/>
    <property type="match status" value="1"/>
</dbReference>
<dbReference type="InterPro" id="IPR028994">
    <property type="entry name" value="Integrin_alpha_N"/>
</dbReference>
<feature type="domain" description="Integrin alpha first immunoglubulin-like" evidence="15">
    <location>
        <begin position="510"/>
        <end position="665"/>
    </location>
</feature>
<dbReference type="Proteomes" id="UP000695022">
    <property type="component" value="Unplaced"/>
</dbReference>
<comment type="similarity">
    <text evidence="2 13">Belongs to the integrin alpha chain family.</text>
</comment>
<proteinExistence type="inferred from homology"/>
<evidence type="ECO:0000313" key="19">
    <source>
        <dbReference type="RefSeq" id="XP_014675348.1"/>
    </source>
</evidence>
<keyword evidence="6 13" id="KW-0130">Cell adhesion</keyword>
<feature type="repeat" description="FG-GAP" evidence="12">
    <location>
        <begin position="463"/>
        <end position="525"/>
    </location>
</feature>
<protein>
    <submittedName>
        <fullName evidence="19">Integrin alpha-9-like</fullName>
    </submittedName>
</protein>
<feature type="region of interest" description="Disordered" evidence="14">
    <location>
        <begin position="1074"/>
        <end position="1118"/>
    </location>
</feature>
<evidence type="ECO:0000259" key="16">
    <source>
        <dbReference type="Pfam" id="PF20805"/>
    </source>
</evidence>
<dbReference type="RefSeq" id="XP_014675348.1">
    <property type="nucleotide sequence ID" value="XM_014819862.1"/>
</dbReference>
<dbReference type="Gene3D" id="2.130.10.130">
    <property type="entry name" value="Integrin alpha, N-terminal"/>
    <property type="match status" value="1"/>
</dbReference>
<dbReference type="PROSITE" id="PS51470">
    <property type="entry name" value="FG_GAP"/>
    <property type="match status" value="5"/>
</dbReference>
<keyword evidence="8 13" id="KW-0401">Integrin</keyword>
<accession>A0ABM1ET27</accession>
<evidence type="ECO:0000256" key="14">
    <source>
        <dbReference type="SAM" id="MobiDB-lite"/>
    </source>
</evidence>
<reference evidence="19" key="1">
    <citation type="submission" date="2025-08" db="UniProtKB">
        <authorList>
            <consortium name="RefSeq"/>
        </authorList>
    </citation>
    <scope>IDENTIFICATION</scope>
</reference>
<dbReference type="InterPro" id="IPR013649">
    <property type="entry name" value="Integrin_alpha_Ig-like_1"/>
</dbReference>
<evidence type="ECO:0000256" key="3">
    <source>
        <dbReference type="ARBA" id="ARBA00022692"/>
    </source>
</evidence>
<dbReference type="GeneID" id="106815407"/>
<evidence type="ECO:0000256" key="4">
    <source>
        <dbReference type="ARBA" id="ARBA00022729"/>
    </source>
</evidence>
<feature type="repeat" description="FG-GAP" evidence="12">
    <location>
        <begin position="221"/>
        <end position="276"/>
    </location>
</feature>
<dbReference type="InterPro" id="IPR048286">
    <property type="entry name" value="Integrin_alpha_Ig-like_3"/>
</dbReference>
<comment type="subcellular location">
    <subcellularLocation>
        <location evidence="1 13">Membrane</location>
        <topology evidence="1 13">Single-pass type I membrane protein</topology>
    </subcellularLocation>
</comment>
<evidence type="ECO:0000256" key="5">
    <source>
        <dbReference type="ARBA" id="ARBA00022737"/>
    </source>
</evidence>
<evidence type="ECO:0000313" key="18">
    <source>
        <dbReference type="Proteomes" id="UP000695022"/>
    </source>
</evidence>
<dbReference type="Pfam" id="PF20806">
    <property type="entry name" value="Integrin_A_Ig_3"/>
    <property type="match status" value="1"/>
</dbReference>
<keyword evidence="4" id="KW-0732">Signal</keyword>
<keyword evidence="11" id="KW-0325">Glycoprotein</keyword>
<keyword evidence="7 13" id="KW-1133">Transmembrane helix</keyword>
<feature type="repeat" description="FG-GAP" evidence="12">
    <location>
        <begin position="401"/>
        <end position="459"/>
    </location>
</feature>
<evidence type="ECO:0000256" key="10">
    <source>
        <dbReference type="ARBA" id="ARBA00023170"/>
    </source>
</evidence>
<feature type="repeat" description="FG-GAP" evidence="12">
    <location>
        <begin position="42"/>
        <end position="107"/>
    </location>
</feature>
<feature type="domain" description="Integrin alpha third immunoglobulin-like" evidence="17">
    <location>
        <begin position="828"/>
        <end position="995"/>
    </location>
</feature>
<organism evidence="18 19">
    <name type="scientific">Priapulus caudatus</name>
    <name type="common">Priapulid worm</name>
    <dbReference type="NCBI Taxonomy" id="37621"/>
    <lineage>
        <taxon>Eukaryota</taxon>
        <taxon>Metazoa</taxon>
        <taxon>Ecdysozoa</taxon>
        <taxon>Scalidophora</taxon>
        <taxon>Priapulida</taxon>
        <taxon>Priapulimorpha</taxon>
        <taxon>Priapulimorphida</taxon>
        <taxon>Priapulidae</taxon>
        <taxon>Priapulus</taxon>
    </lineage>
</organism>
<feature type="repeat" description="FG-GAP" evidence="12">
    <location>
        <begin position="336"/>
        <end position="397"/>
    </location>
</feature>
<dbReference type="Pfam" id="PF01839">
    <property type="entry name" value="FG-GAP"/>
    <property type="match status" value="2"/>
</dbReference>
<keyword evidence="9 13" id="KW-0472">Membrane</keyword>
<dbReference type="InterPro" id="IPR048285">
    <property type="entry name" value="Integrin_alpha_Ig-like_2"/>
</dbReference>
<evidence type="ECO:0000256" key="9">
    <source>
        <dbReference type="ARBA" id="ARBA00023136"/>
    </source>
</evidence>
<gene>
    <name evidence="19" type="primary">LOC106815407</name>
</gene>
<evidence type="ECO:0000259" key="15">
    <source>
        <dbReference type="Pfam" id="PF08441"/>
    </source>
</evidence>
<sequence length="1118" mass="123166">MCQYLKAFSSRTVGELGMLRTLWICWQLIECTHGFNLDTANAKIFRQPANVRDTHFGFSVGLLNNQDGNWLLAGAPKSSSEFYTGEHSVENPGALFKCPITQTNAPCEEIKVTDRGNICVYSYPNGYLPNPSSCTASDSKLGGLWHDKNHQWFGATMDVQDRGGPGSVIACAPHWQNQYYGRDCTQLETCNNYMNGYCWELNNDLKQVRELYPLAGKPTYQLASGAWYYGVGMAGWSVHYPPDGNVNDQLLIGAPGVWEFSGSVIDYDGTRTVSPSNRDRIPLNLLPSRDLSLIGYSISSGVFFPSGNRLVVAGAPRFTEDERLRGMVIIYEGDFVVKIMKNGTKMGEYYGAAVAAIDINNDGLSDLLVGGPYYYDDDRTENGRVYVYMNQGSGMDPLVEQDEKLEGRGVSYARFGTVITDVGDLDLDGYKDVAIGAPNEDGGAGALYIYRGHREGVHPEFSQRIAAADIDPNLRGFGWSISKSLDLDNNNYPDVAVGAYESSAAVVLAARPVLDTDVAMTFNPSYVNTAEKKCRNSKNQPVPCVDATTCFTYTGAYVPVSVEFYYTITSVTKVGFPVRAVFSVNGKEVDKVEGPIQLLRGSRNCVTHKILISNDIRDKLNPLTFTIDYAVNGDRAYSTGEAFPVLPPVISANSLMHIIEQLKFSLLCGSDEVCTADLAIVVQPDIDGQYIVPGRHSTVKYVVSVDNKGENAYETQVHASYSKTANFIRAESMSQGMAVTCLTVDVPYVAGQPPPTEQELQCDVANPLGAKQMAKFYIELETSFLVGLNFTVGMTATTTSNEPNTANNKAVNVLQIRPEADVHLTRSSTPEQLLYMSAEQEPGLPADLTGYTREFQHVFDVYNRGPSTIESSRLRIQVPHYTHNGDELVRFMKIEVKPENLMQCNGSKLVAPSKTGSLNEPDETIPDQPSGNITHINCTTVRCETIECQLATLLSNQNVYIRITGRIKESTFLDMRPHVKRVGLQSAAEVTITSNVVQPMTNYPDAAIAETALVTEIAIEEQAKPVAWWIYLLSILAGIIVLAIIVFLLVKFGFFKRKTKDDLDDLKRMSFKEEGVNEDGEELKTLKSGGDSVNNDDDDEFTPPEYQASMEHINADSE</sequence>
<feature type="transmembrane region" description="Helical" evidence="13">
    <location>
        <begin position="1028"/>
        <end position="1050"/>
    </location>
</feature>
<dbReference type="InterPro" id="IPR000413">
    <property type="entry name" value="Integrin_alpha"/>
</dbReference>
<evidence type="ECO:0000256" key="6">
    <source>
        <dbReference type="ARBA" id="ARBA00022889"/>
    </source>
</evidence>
<dbReference type="PRINTS" id="PR01185">
    <property type="entry name" value="INTEGRINA"/>
</dbReference>
<evidence type="ECO:0000256" key="1">
    <source>
        <dbReference type="ARBA" id="ARBA00004479"/>
    </source>
</evidence>
<evidence type="ECO:0000256" key="12">
    <source>
        <dbReference type="PROSITE-ProRule" id="PRU00803"/>
    </source>
</evidence>
<keyword evidence="18" id="KW-1185">Reference proteome</keyword>
<evidence type="ECO:0000256" key="8">
    <source>
        <dbReference type="ARBA" id="ARBA00023037"/>
    </source>
</evidence>
<dbReference type="Gene3D" id="2.60.40.1530">
    <property type="entry name" value="ntegrin, alpha v. Chain A, domain 4"/>
    <property type="match status" value="1"/>
</dbReference>
<evidence type="ECO:0000256" key="2">
    <source>
        <dbReference type="ARBA" id="ARBA00008054"/>
    </source>
</evidence>
<dbReference type="SMART" id="SM00191">
    <property type="entry name" value="Int_alpha"/>
    <property type="match status" value="6"/>
</dbReference>
<keyword evidence="5" id="KW-0677">Repeat</keyword>